<reference evidence="7 8" key="1">
    <citation type="journal article" date="2017" name="Plant Biotechnol. J.">
        <title>A comprehensive draft genome sequence for lupin (Lupinus angustifolius), an emerging health food: insights into plant-microbe interactions and legume evolution.</title>
        <authorList>
            <person name="Hane J.K."/>
            <person name="Ming Y."/>
            <person name="Kamphuis L.G."/>
            <person name="Nelson M.N."/>
            <person name="Garg G."/>
            <person name="Atkins C.A."/>
            <person name="Bayer P.E."/>
            <person name="Bravo A."/>
            <person name="Bringans S."/>
            <person name="Cannon S."/>
            <person name="Edwards D."/>
            <person name="Foley R."/>
            <person name="Gao L.L."/>
            <person name="Harrison M.J."/>
            <person name="Huang W."/>
            <person name="Hurgobin B."/>
            <person name="Li S."/>
            <person name="Liu C.W."/>
            <person name="McGrath A."/>
            <person name="Morahan G."/>
            <person name="Murray J."/>
            <person name="Weller J."/>
            <person name="Jian J."/>
            <person name="Singh K.B."/>
        </authorList>
    </citation>
    <scope>NUCLEOTIDE SEQUENCE [LARGE SCALE GENOMIC DNA]</scope>
    <source>
        <strain evidence="8">cv. Tanjil</strain>
        <tissue evidence="7">Whole plant</tissue>
    </source>
</reference>
<sequence length="207" mass="23504">MQLLNTKYSCKKSSNCTRAKRILEESKNQGILLNEFVIVNPYEKDNYTSIGKAIDAAPNNTRAEDGYFLIYVREGYYEEYVIVPKEKNNILLIGDVINRTVITGNHSVIDGWTTFNSSDNYTSIGKAIDAAPNNTRAEDGYFLIYVREGYYEEYVIVPKEKNNILLIGDVINRTVITGNHSVIDGWTTFNSSGNCFYTFITDRDLLS</sequence>
<evidence type="ECO:0000256" key="4">
    <source>
        <dbReference type="ARBA" id="ARBA00022801"/>
    </source>
</evidence>
<comment type="pathway">
    <text evidence="2">Glycan metabolism; pectin degradation; 2-dehydro-3-deoxy-D-gluconate from pectin: step 1/5.</text>
</comment>
<dbReference type="Gene3D" id="2.160.20.10">
    <property type="entry name" value="Single-stranded right-handed beta-helix, Pectin lyase-like"/>
    <property type="match status" value="2"/>
</dbReference>
<dbReference type="EMBL" id="CM007376">
    <property type="protein sequence ID" value="OIV95529.1"/>
    <property type="molecule type" value="Genomic_DNA"/>
</dbReference>
<keyword evidence="3" id="KW-0964">Secreted</keyword>
<evidence type="ECO:0000256" key="3">
    <source>
        <dbReference type="ARBA" id="ARBA00022512"/>
    </source>
</evidence>
<keyword evidence="8" id="KW-1185">Reference proteome</keyword>
<keyword evidence="5" id="KW-0063">Aspartyl esterase</keyword>
<dbReference type="GO" id="GO:0042545">
    <property type="term" value="P:cell wall modification"/>
    <property type="evidence" value="ECO:0007669"/>
    <property type="project" value="InterPro"/>
</dbReference>
<protein>
    <recommendedName>
        <fullName evidence="6">Pectinesterase catalytic domain-containing protein</fullName>
    </recommendedName>
</protein>
<dbReference type="Gramene" id="OIV95529">
    <property type="protein sequence ID" value="OIV95529"/>
    <property type="gene ID" value="TanjilG_11113"/>
</dbReference>
<dbReference type="AlphaFoldDB" id="A0A1J7GMJ1"/>
<dbReference type="GO" id="GO:0030599">
    <property type="term" value="F:pectinesterase activity"/>
    <property type="evidence" value="ECO:0007669"/>
    <property type="project" value="InterPro"/>
</dbReference>
<feature type="domain" description="Pectinesterase catalytic" evidence="6">
    <location>
        <begin position="37"/>
        <end position="118"/>
    </location>
</feature>
<evidence type="ECO:0000313" key="8">
    <source>
        <dbReference type="Proteomes" id="UP000188354"/>
    </source>
</evidence>
<dbReference type="OMA" id="LYLMMVG"/>
<dbReference type="GO" id="GO:0045490">
    <property type="term" value="P:pectin catabolic process"/>
    <property type="evidence" value="ECO:0007669"/>
    <property type="project" value="UniProtKB-UniPathway"/>
</dbReference>
<keyword evidence="3" id="KW-0134">Cell wall</keyword>
<gene>
    <name evidence="7" type="ORF">TanjilG_11113</name>
</gene>
<name>A0A1J7GMJ1_LUPAN</name>
<proteinExistence type="predicted"/>
<organism evidence="7 8">
    <name type="scientific">Lupinus angustifolius</name>
    <name type="common">Narrow-leaved blue lupine</name>
    <dbReference type="NCBI Taxonomy" id="3871"/>
    <lineage>
        <taxon>Eukaryota</taxon>
        <taxon>Viridiplantae</taxon>
        <taxon>Streptophyta</taxon>
        <taxon>Embryophyta</taxon>
        <taxon>Tracheophyta</taxon>
        <taxon>Spermatophyta</taxon>
        <taxon>Magnoliopsida</taxon>
        <taxon>eudicotyledons</taxon>
        <taxon>Gunneridae</taxon>
        <taxon>Pentapetalae</taxon>
        <taxon>rosids</taxon>
        <taxon>fabids</taxon>
        <taxon>Fabales</taxon>
        <taxon>Fabaceae</taxon>
        <taxon>Papilionoideae</taxon>
        <taxon>50 kb inversion clade</taxon>
        <taxon>genistoids sensu lato</taxon>
        <taxon>core genistoids</taxon>
        <taxon>Genisteae</taxon>
        <taxon>Lupinus</taxon>
    </lineage>
</organism>
<dbReference type="Pfam" id="PF01095">
    <property type="entry name" value="Pectinesterase"/>
    <property type="match status" value="1"/>
</dbReference>
<accession>A0A1J7GMJ1</accession>
<comment type="subcellular location">
    <subcellularLocation>
        <location evidence="1">Secreted</location>
        <location evidence="1">Cell wall</location>
    </subcellularLocation>
</comment>
<evidence type="ECO:0000256" key="1">
    <source>
        <dbReference type="ARBA" id="ARBA00004191"/>
    </source>
</evidence>
<dbReference type="PANTHER" id="PTHR31707">
    <property type="entry name" value="PECTINESTERASE"/>
    <property type="match status" value="1"/>
</dbReference>
<dbReference type="InterPro" id="IPR012334">
    <property type="entry name" value="Pectin_lyas_fold"/>
</dbReference>
<dbReference type="UniPathway" id="UPA00545">
    <property type="reaction ID" value="UER00823"/>
</dbReference>
<dbReference type="STRING" id="3871.A0A1J7GMJ1"/>
<evidence type="ECO:0000256" key="2">
    <source>
        <dbReference type="ARBA" id="ARBA00005184"/>
    </source>
</evidence>
<dbReference type="SUPFAM" id="SSF51126">
    <property type="entry name" value="Pectin lyase-like"/>
    <property type="match status" value="2"/>
</dbReference>
<dbReference type="InterPro" id="IPR000070">
    <property type="entry name" value="Pectinesterase_cat"/>
</dbReference>
<keyword evidence="4" id="KW-0378">Hydrolase</keyword>
<evidence type="ECO:0000313" key="7">
    <source>
        <dbReference type="EMBL" id="OIV95529.1"/>
    </source>
</evidence>
<dbReference type="InterPro" id="IPR011050">
    <property type="entry name" value="Pectin_lyase_fold/virulence"/>
</dbReference>
<dbReference type="Proteomes" id="UP000188354">
    <property type="component" value="Chromosome LG16"/>
</dbReference>
<evidence type="ECO:0000256" key="5">
    <source>
        <dbReference type="ARBA" id="ARBA00023085"/>
    </source>
</evidence>
<evidence type="ECO:0000259" key="6">
    <source>
        <dbReference type="Pfam" id="PF01095"/>
    </source>
</evidence>